<sequence>MAHQQNASSSGQSSQKDDPRPMRISARKEKRTSSTSGTSHIMVLRRRSSNAVVVEPQTVAESPAPAGEVFGSAATPSLDGSSCRYALRRRRSLQQKDEEGCCASSLAATADDALMEPSKKRLKLDSPGEARNNGAARQSLGYWLPSSDGSCFVDTVPDEILLKVFSFLLEGDLGHCASVSNRFYRISNDVGVWKALYQSVFEYTTPLYHMVTAKFEFREPPRWKECPNAWKESFKQLRHGVHVRPRRNKLYEGQKGRNLVHFDRLETALRFLETRQDKEKLIFLHAGHFYPEPLVIDSAVQIVGAAPGPHVQRKIIIEQSTETTLSFVDGANGAYLGYCSVKFNPDKNSTVPHQLHYAIQVTENATPVIDHCSITSTSIVGAAVCVKKQTANPKMKHCSICDCENVGIYITDSAQ</sequence>
<protein>
    <submittedName>
        <fullName evidence="5">F-box domain-containing protein</fullName>
    </submittedName>
</protein>
<dbReference type="Pfam" id="PF13229">
    <property type="entry name" value="Beta_helix"/>
    <property type="match status" value="1"/>
</dbReference>
<dbReference type="SUPFAM" id="SSF81383">
    <property type="entry name" value="F-box domain"/>
    <property type="match status" value="1"/>
</dbReference>
<keyword evidence="1" id="KW-0677">Repeat</keyword>
<dbReference type="Pfam" id="PF12937">
    <property type="entry name" value="F-box-like"/>
    <property type="match status" value="1"/>
</dbReference>
<name>A0A914X181_9BILA</name>
<evidence type="ECO:0000256" key="2">
    <source>
        <dbReference type="SAM" id="MobiDB-lite"/>
    </source>
</evidence>
<dbReference type="SUPFAM" id="SSF51126">
    <property type="entry name" value="Pectin lyase-like"/>
    <property type="match status" value="1"/>
</dbReference>
<proteinExistence type="predicted"/>
<dbReference type="InterPro" id="IPR039448">
    <property type="entry name" value="Beta_helix"/>
</dbReference>
<organism evidence="4 5">
    <name type="scientific">Plectus sambesii</name>
    <dbReference type="NCBI Taxonomy" id="2011161"/>
    <lineage>
        <taxon>Eukaryota</taxon>
        <taxon>Metazoa</taxon>
        <taxon>Ecdysozoa</taxon>
        <taxon>Nematoda</taxon>
        <taxon>Chromadorea</taxon>
        <taxon>Plectida</taxon>
        <taxon>Plectina</taxon>
        <taxon>Plectoidea</taxon>
        <taxon>Plectidae</taxon>
        <taxon>Plectus</taxon>
    </lineage>
</organism>
<dbReference type="PANTHER" id="PTHR22990:SF20">
    <property type="entry name" value="F-BOX ONLY PROTEIN 11"/>
    <property type="match status" value="1"/>
</dbReference>
<evidence type="ECO:0000259" key="3">
    <source>
        <dbReference type="PROSITE" id="PS50181"/>
    </source>
</evidence>
<dbReference type="WBParaSite" id="PSAMB.scaffold6050size10299.g27844.t1">
    <property type="protein sequence ID" value="PSAMB.scaffold6050size10299.g27844.t1"/>
    <property type="gene ID" value="PSAMB.scaffold6050size10299.g27844"/>
</dbReference>
<dbReference type="InterPro" id="IPR051550">
    <property type="entry name" value="SCF-Subunits/Alg-Epimerases"/>
</dbReference>
<evidence type="ECO:0000256" key="1">
    <source>
        <dbReference type="ARBA" id="ARBA00022737"/>
    </source>
</evidence>
<dbReference type="PROSITE" id="PS50181">
    <property type="entry name" value="FBOX"/>
    <property type="match status" value="1"/>
</dbReference>
<evidence type="ECO:0000313" key="4">
    <source>
        <dbReference type="Proteomes" id="UP000887566"/>
    </source>
</evidence>
<dbReference type="GO" id="GO:0042981">
    <property type="term" value="P:regulation of apoptotic process"/>
    <property type="evidence" value="ECO:0007669"/>
    <property type="project" value="TreeGrafter"/>
</dbReference>
<accession>A0A914X181</accession>
<dbReference type="GO" id="GO:0006511">
    <property type="term" value="P:ubiquitin-dependent protein catabolic process"/>
    <property type="evidence" value="ECO:0007669"/>
    <property type="project" value="TreeGrafter"/>
</dbReference>
<feature type="compositionally biased region" description="Low complexity" evidence="2">
    <location>
        <begin position="1"/>
        <end position="14"/>
    </location>
</feature>
<keyword evidence="4" id="KW-1185">Reference proteome</keyword>
<dbReference type="InterPro" id="IPR011050">
    <property type="entry name" value="Pectin_lyase_fold/virulence"/>
</dbReference>
<dbReference type="PANTHER" id="PTHR22990">
    <property type="entry name" value="F-BOX ONLY PROTEIN"/>
    <property type="match status" value="1"/>
</dbReference>
<reference evidence="5" key="1">
    <citation type="submission" date="2022-11" db="UniProtKB">
        <authorList>
            <consortium name="WormBaseParasite"/>
        </authorList>
    </citation>
    <scope>IDENTIFICATION</scope>
</reference>
<feature type="region of interest" description="Disordered" evidence="2">
    <location>
        <begin position="1"/>
        <end position="48"/>
    </location>
</feature>
<dbReference type="AlphaFoldDB" id="A0A914X181"/>
<dbReference type="InterPro" id="IPR036047">
    <property type="entry name" value="F-box-like_dom_sf"/>
</dbReference>
<dbReference type="Gene3D" id="1.20.1280.50">
    <property type="match status" value="1"/>
</dbReference>
<feature type="domain" description="F-box" evidence="3">
    <location>
        <begin position="150"/>
        <end position="196"/>
    </location>
</feature>
<dbReference type="InterPro" id="IPR001810">
    <property type="entry name" value="F-box_dom"/>
</dbReference>
<dbReference type="Proteomes" id="UP000887566">
    <property type="component" value="Unplaced"/>
</dbReference>
<evidence type="ECO:0000313" key="5">
    <source>
        <dbReference type="WBParaSite" id="PSAMB.scaffold6050size10299.g27844.t1"/>
    </source>
</evidence>